<sequence length="58" mass="6270">MTPDTQCKVDESPLAEAERLLTEALQLLDGSQAHLAAAYTATALDALSRYLDQNAARH</sequence>
<gene>
    <name evidence="1" type="ORF">H7F49_06895</name>
</gene>
<protein>
    <submittedName>
        <fullName evidence="1">Uncharacterized protein</fullName>
    </submittedName>
</protein>
<reference evidence="1 2" key="1">
    <citation type="submission" date="2020-08" db="EMBL/GenBank/DDBJ databases">
        <title>The genome sequence of Novosphingobium flavum 4Y4.</title>
        <authorList>
            <person name="Liu Y."/>
        </authorList>
    </citation>
    <scope>NUCLEOTIDE SEQUENCE [LARGE SCALE GENOMIC DNA]</scope>
    <source>
        <strain evidence="1 2">4Y4</strain>
    </source>
</reference>
<dbReference type="AlphaFoldDB" id="A0A7X1KBP5"/>
<accession>A0A7X1KBP5</accession>
<proteinExistence type="predicted"/>
<keyword evidence="2" id="KW-1185">Reference proteome</keyword>
<dbReference type="EMBL" id="JACLAU010000007">
    <property type="protein sequence ID" value="MBC2651423.1"/>
    <property type="molecule type" value="Genomic_DNA"/>
</dbReference>
<dbReference type="RefSeq" id="WP_185682846.1">
    <property type="nucleotide sequence ID" value="NZ_JACLAU010000007.1"/>
</dbReference>
<evidence type="ECO:0000313" key="1">
    <source>
        <dbReference type="EMBL" id="MBC2651423.1"/>
    </source>
</evidence>
<comment type="caution">
    <text evidence="1">The sequence shown here is derived from an EMBL/GenBank/DDBJ whole genome shotgun (WGS) entry which is preliminary data.</text>
</comment>
<name>A0A7X1KBP5_9SPHN</name>
<evidence type="ECO:0000313" key="2">
    <source>
        <dbReference type="Proteomes" id="UP000520156"/>
    </source>
</evidence>
<organism evidence="1 2">
    <name type="scientific">Novosphingobium aerophilum</name>
    <dbReference type="NCBI Taxonomy" id="2839843"/>
    <lineage>
        <taxon>Bacteria</taxon>
        <taxon>Pseudomonadati</taxon>
        <taxon>Pseudomonadota</taxon>
        <taxon>Alphaproteobacteria</taxon>
        <taxon>Sphingomonadales</taxon>
        <taxon>Sphingomonadaceae</taxon>
        <taxon>Novosphingobium</taxon>
    </lineage>
</organism>
<dbReference type="Proteomes" id="UP000520156">
    <property type="component" value="Unassembled WGS sequence"/>
</dbReference>